<comment type="subcellular location">
    <subcellularLocation>
        <location evidence="1">Endomembrane system</location>
    </subcellularLocation>
</comment>
<dbReference type="Proteomes" id="UP000714275">
    <property type="component" value="Unassembled WGS sequence"/>
</dbReference>
<evidence type="ECO:0000313" key="6">
    <source>
        <dbReference type="EMBL" id="KAG1762804.1"/>
    </source>
</evidence>
<evidence type="ECO:0000256" key="2">
    <source>
        <dbReference type="ARBA" id="ARBA00022737"/>
    </source>
</evidence>
<accession>A0A9P6ZF40</accession>
<comment type="caution">
    <text evidence="6">The sequence shown here is derived from an EMBL/GenBank/DDBJ whole genome shotgun (WGS) entry which is preliminary data.</text>
</comment>
<dbReference type="PANTHER" id="PTHR16023:SF0">
    <property type="entry name" value="PROTEIN VAC14 HOMOLOG"/>
    <property type="match status" value="1"/>
</dbReference>
<dbReference type="AlphaFoldDB" id="A0A9P6ZF40"/>
<keyword evidence="3" id="KW-0472">Membrane</keyword>
<dbReference type="OrthoDB" id="5383675at2759"/>
<dbReference type="InterPro" id="IPR026825">
    <property type="entry name" value="Vac14"/>
</dbReference>
<feature type="domain" description="Vacuolar protein 14 C-terminal Fig4-binding" evidence="5">
    <location>
        <begin position="29"/>
        <end position="88"/>
    </location>
</feature>
<dbReference type="GO" id="GO:0006661">
    <property type="term" value="P:phosphatidylinositol biosynthetic process"/>
    <property type="evidence" value="ECO:0007669"/>
    <property type="project" value="InterPro"/>
</dbReference>
<dbReference type="GO" id="GO:0010008">
    <property type="term" value="C:endosome membrane"/>
    <property type="evidence" value="ECO:0007669"/>
    <property type="project" value="TreeGrafter"/>
</dbReference>
<dbReference type="GO" id="GO:0000329">
    <property type="term" value="C:fungal-type vacuole membrane"/>
    <property type="evidence" value="ECO:0007669"/>
    <property type="project" value="TreeGrafter"/>
</dbReference>
<evidence type="ECO:0000256" key="4">
    <source>
        <dbReference type="SAM" id="MobiDB-lite"/>
    </source>
</evidence>
<keyword evidence="7" id="KW-1185">Reference proteome</keyword>
<dbReference type="EMBL" id="JABBWD010000204">
    <property type="protein sequence ID" value="KAG1762804.1"/>
    <property type="molecule type" value="Genomic_DNA"/>
</dbReference>
<reference evidence="6" key="1">
    <citation type="journal article" date="2020" name="New Phytol.">
        <title>Comparative genomics reveals dynamic genome evolution in host specialist ectomycorrhizal fungi.</title>
        <authorList>
            <person name="Lofgren L.A."/>
            <person name="Nguyen N.H."/>
            <person name="Vilgalys R."/>
            <person name="Ruytinx J."/>
            <person name="Liao H.L."/>
            <person name="Branco S."/>
            <person name="Kuo A."/>
            <person name="LaButti K."/>
            <person name="Lipzen A."/>
            <person name="Andreopoulos W."/>
            <person name="Pangilinan J."/>
            <person name="Riley R."/>
            <person name="Hundley H."/>
            <person name="Na H."/>
            <person name="Barry K."/>
            <person name="Grigoriev I.V."/>
            <person name="Stajich J.E."/>
            <person name="Kennedy P.G."/>
        </authorList>
    </citation>
    <scope>NUCLEOTIDE SEQUENCE</scope>
    <source>
        <strain evidence="6">DOB743</strain>
    </source>
</reference>
<dbReference type="InterPro" id="IPR021841">
    <property type="entry name" value="VAC14_Fig4p-bd"/>
</dbReference>
<evidence type="ECO:0000256" key="3">
    <source>
        <dbReference type="ARBA" id="ARBA00023136"/>
    </source>
</evidence>
<evidence type="ECO:0000259" key="5">
    <source>
        <dbReference type="Pfam" id="PF11916"/>
    </source>
</evidence>
<dbReference type="PANTHER" id="PTHR16023">
    <property type="entry name" value="TAX1 BINDING PROTEIN-RELATED"/>
    <property type="match status" value="1"/>
</dbReference>
<gene>
    <name evidence="6" type="ORF">EV702DRAFT_1052163</name>
</gene>
<feature type="compositionally biased region" description="Pro residues" evidence="4">
    <location>
        <begin position="162"/>
        <end position="178"/>
    </location>
</feature>
<dbReference type="Pfam" id="PF11916">
    <property type="entry name" value="Vac14_Fig4_bd"/>
    <property type="match status" value="1"/>
</dbReference>
<evidence type="ECO:0000256" key="1">
    <source>
        <dbReference type="ARBA" id="ARBA00004308"/>
    </source>
</evidence>
<keyword evidence="2" id="KW-0677">Repeat</keyword>
<name>A0A9P6ZF40_9AGAM</name>
<sequence>MTSLNWLGVLAHPPSQLPPGDADMFRIRSLRTVNDLIGQCLAVTLHKVRLQLLKPECYPYLFKCLYGLLMLLPQSTAFVSLRNRLNAVNSAGFLHIAPKATPNPIASRSKLGRDEIKWQELLNHFRALQSKHEKARRLSASPNTSLTICVDNKKGKQKATPAAPPPAPPPPPPPLALPPPRLMTIDMIEEEEEDFGGLGKWTRQQENYCICAGTRVFGNHCFCDDHKQCLSCGHKERALNFTDSRALRDGFSHNDVNYHKGDFAYISTGHNSVY</sequence>
<protein>
    <recommendedName>
        <fullName evidence="5">Vacuolar protein 14 C-terminal Fig4-binding domain-containing protein</fullName>
    </recommendedName>
</protein>
<organism evidence="6 7">
    <name type="scientific">Suillus placidus</name>
    <dbReference type="NCBI Taxonomy" id="48579"/>
    <lineage>
        <taxon>Eukaryota</taxon>
        <taxon>Fungi</taxon>
        <taxon>Dikarya</taxon>
        <taxon>Basidiomycota</taxon>
        <taxon>Agaricomycotina</taxon>
        <taxon>Agaricomycetes</taxon>
        <taxon>Agaricomycetidae</taxon>
        <taxon>Boletales</taxon>
        <taxon>Suillineae</taxon>
        <taxon>Suillaceae</taxon>
        <taxon>Suillus</taxon>
    </lineage>
</organism>
<evidence type="ECO:0000313" key="7">
    <source>
        <dbReference type="Proteomes" id="UP000714275"/>
    </source>
</evidence>
<feature type="region of interest" description="Disordered" evidence="4">
    <location>
        <begin position="150"/>
        <end position="178"/>
    </location>
</feature>
<dbReference type="GO" id="GO:0070772">
    <property type="term" value="C:PAS complex"/>
    <property type="evidence" value="ECO:0007669"/>
    <property type="project" value="InterPro"/>
</dbReference>
<proteinExistence type="predicted"/>